<evidence type="ECO:0000313" key="3">
    <source>
        <dbReference type="Proteomes" id="UP001161406"/>
    </source>
</evidence>
<name>A0ABQ5UJI3_9HYPH</name>
<reference evidence="2" key="1">
    <citation type="journal article" date="2014" name="Int. J. Syst. Evol. Microbiol.">
        <title>Complete genome of a new Firmicutes species belonging to the dominant human colonic microbiota ('Ruminococcus bicirculans') reveals two chromosomes and a selective capacity to utilize plant glucans.</title>
        <authorList>
            <consortium name="NISC Comparative Sequencing Program"/>
            <person name="Wegmann U."/>
            <person name="Louis P."/>
            <person name="Goesmann A."/>
            <person name="Henrissat B."/>
            <person name="Duncan S.H."/>
            <person name="Flint H.J."/>
        </authorList>
    </citation>
    <scope>NUCLEOTIDE SEQUENCE</scope>
    <source>
        <strain evidence="2">NBRC 103855</strain>
    </source>
</reference>
<comment type="caution">
    <text evidence="2">The sequence shown here is derived from an EMBL/GenBank/DDBJ whole genome shotgun (WGS) entry which is preliminary data.</text>
</comment>
<dbReference type="EMBL" id="BSNG01000001">
    <property type="protein sequence ID" value="GLQ11289.1"/>
    <property type="molecule type" value="Genomic_DNA"/>
</dbReference>
<accession>A0ABQ5UJI3</accession>
<proteinExistence type="predicted"/>
<keyword evidence="3" id="KW-1185">Reference proteome</keyword>
<evidence type="ECO:0000313" key="2">
    <source>
        <dbReference type="EMBL" id="GLQ11289.1"/>
    </source>
</evidence>
<organism evidence="2 3">
    <name type="scientific">Devosia yakushimensis</name>
    <dbReference type="NCBI Taxonomy" id="470028"/>
    <lineage>
        <taxon>Bacteria</taxon>
        <taxon>Pseudomonadati</taxon>
        <taxon>Pseudomonadota</taxon>
        <taxon>Alphaproteobacteria</taxon>
        <taxon>Hyphomicrobiales</taxon>
        <taxon>Devosiaceae</taxon>
        <taxon>Devosia</taxon>
    </lineage>
</organism>
<reference evidence="2" key="2">
    <citation type="submission" date="2023-01" db="EMBL/GenBank/DDBJ databases">
        <title>Draft genome sequence of Devosia yakushimensis strain NBRC 103855.</title>
        <authorList>
            <person name="Sun Q."/>
            <person name="Mori K."/>
        </authorList>
    </citation>
    <scope>NUCLEOTIDE SEQUENCE</scope>
    <source>
        <strain evidence="2">NBRC 103855</strain>
    </source>
</reference>
<gene>
    <name evidence="2" type="ORF">GCM10007913_32210</name>
</gene>
<feature type="chain" id="PRO_5046103127" evidence="1">
    <location>
        <begin position="22"/>
        <end position="167"/>
    </location>
</feature>
<evidence type="ECO:0000256" key="1">
    <source>
        <dbReference type="SAM" id="SignalP"/>
    </source>
</evidence>
<dbReference type="Proteomes" id="UP001161406">
    <property type="component" value="Unassembled WGS sequence"/>
</dbReference>
<sequence>MGPYRAQIAALALLLVSPALAQEPGWHYSPLPGEGDRATLGCARDGKPEDFACLAVRCEDDFTTGVHIHTSDKATAPGLWDITIDREVRTLVAEPALPYGGKFVADGPWLLERLAQGAYVYLQKSGERDAPVYFIDLTGSLFAINTALAFCAPRLPRPGEPNAGGDV</sequence>
<dbReference type="RefSeq" id="WP_284392584.1">
    <property type="nucleotide sequence ID" value="NZ_BSNG01000001.1"/>
</dbReference>
<feature type="signal peptide" evidence="1">
    <location>
        <begin position="1"/>
        <end position="21"/>
    </location>
</feature>
<protein>
    <submittedName>
        <fullName evidence="2">Uncharacterized protein</fullName>
    </submittedName>
</protein>
<keyword evidence="1" id="KW-0732">Signal</keyword>